<evidence type="ECO:0000313" key="3">
    <source>
        <dbReference type="Proteomes" id="UP000799324"/>
    </source>
</evidence>
<feature type="compositionally biased region" description="Acidic residues" evidence="1">
    <location>
        <begin position="530"/>
        <end position="539"/>
    </location>
</feature>
<keyword evidence="3" id="KW-1185">Reference proteome</keyword>
<reference evidence="2" key="1">
    <citation type="journal article" date="2020" name="Stud. Mycol.">
        <title>101 Dothideomycetes genomes: a test case for predicting lifestyles and emergence of pathogens.</title>
        <authorList>
            <person name="Haridas S."/>
            <person name="Albert R."/>
            <person name="Binder M."/>
            <person name="Bloem J."/>
            <person name="Labutti K."/>
            <person name="Salamov A."/>
            <person name="Andreopoulos B."/>
            <person name="Baker S."/>
            <person name="Barry K."/>
            <person name="Bills G."/>
            <person name="Bluhm B."/>
            <person name="Cannon C."/>
            <person name="Castanera R."/>
            <person name="Culley D."/>
            <person name="Daum C."/>
            <person name="Ezra D."/>
            <person name="Gonzalez J."/>
            <person name="Henrissat B."/>
            <person name="Kuo A."/>
            <person name="Liang C."/>
            <person name="Lipzen A."/>
            <person name="Lutzoni F."/>
            <person name="Magnuson J."/>
            <person name="Mondo S."/>
            <person name="Nolan M."/>
            <person name="Ohm R."/>
            <person name="Pangilinan J."/>
            <person name="Park H.-J."/>
            <person name="Ramirez L."/>
            <person name="Alfaro M."/>
            <person name="Sun H."/>
            <person name="Tritt A."/>
            <person name="Yoshinaga Y."/>
            <person name="Zwiers L.-H."/>
            <person name="Turgeon B."/>
            <person name="Goodwin S."/>
            <person name="Spatafora J."/>
            <person name="Crous P."/>
            <person name="Grigoriev I."/>
        </authorList>
    </citation>
    <scope>NUCLEOTIDE SEQUENCE</scope>
    <source>
        <strain evidence="2">CBS 122681</strain>
    </source>
</reference>
<protein>
    <submittedName>
        <fullName evidence="2">Uncharacterized protein</fullName>
    </submittedName>
</protein>
<proteinExistence type="predicted"/>
<dbReference type="AlphaFoldDB" id="A0A6A6SQV0"/>
<dbReference type="Proteomes" id="UP000799324">
    <property type="component" value="Unassembled WGS sequence"/>
</dbReference>
<name>A0A6A6SQV0_9PLEO</name>
<feature type="compositionally biased region" description="Basic and acidic residues" evidence="1">
    <location>
        <begin position="519"/>
        <end position="529"/>
    </location>
</feature>
<accession>A0A6A6SQV0</accession>
<evidence type="ECO:0000256" key="1">
    <source>
        <dbReference type="SAM" id="MobiDB-lite"/>
    </source>
</evidence>
<dbReference type="EMBL" id="MU004523">
    <property type="protein sequence ID" value="KAF2648748.1"/>
    <property type="molecule type" value="Genomic_DNA"/>
</dbReference>
<feature type="compositionally biased region" description="Basic and acidic residues" evidence="1">
    <location>
        <begin position="540"/>
        <end position="552"/>
    </location>
</feature>
<gene>
    <name evidence="2" type="ORF">K491DRAFT_684433</name>
</gene>
<feature type="region of interest" description="Disordered" evidence="1">
    <location>
        <begin position="52"/>
        <end position="76"/>
    </location>
</feature>
<organism evidence="2 3">
    <name type="scientific">Lophiostoma macrostomum CBS 122681</name>
    <dbReference type="NCBI Taxonomy" id="1314788"/>
    <lineage>
        <taxon>Eukaryota</taxon>
        <taxon>Fungi</taxon>
        <taxon>Dikarya</taxon>
        <taxon>Ascomycota</taxon>
        <taxon>Pezizomycotina</taxon>
        <taxon>Dothideomycetes</taxon>
        <taxon>Pleosporomycetidae</taxon>
        <taxon>Pleosporales</taxon>
        <taxon>Lophiostomataceae</taxon>
        <taxon>Lophiostoma</taxon>
    </lineage>
</organism>
<sequence length="552" mass="62512">MPPPKQSIVAKSLLIACCPDYTDMHRSLYDLCMKQSVEIWSQENSVQDIDTSVQVGENSTQKTDSGQNREDAKKATTPVEDFAVSRRVQRNEQLEELESALGSKKYHSIIVVLRGLACYDAGSDGNKEEILIVLKQLIDVQRRLRLSLSLVDSSGKMKILPISINGPESPDLRVIHGAFGLTLRLSANHSSITFHSDSSSITDHHQRPENSAPIVTNILNFHILSFDLTSLAHSTLLPTWRMDDPEISHKLDEQVQQTENPDHPAHIRSMSIGTITRAIKINLEECHNSSPKRVMEEARSLFRDHSRKFIDTMTASKEYQDWLDGSSSRFLVFKQTLTDRCNARQAWRYVTGLLCTKIQGIQEGAIALHFSCSNMPLNEGRIEYFLESLIVQLLQHLPVECRGSRIPKPSANFHVHFLGRLFRAIVSQFFSSRKIFILINSLYSVGKTNAGRFQKFLCTLKDTENGVFRFLLTPYIPYSLEEIKEEDPQVVLVNPIDSIVKPGPSTFRSDPTRAKRWKGTMEAHKKSEEASYESDESVWGEERPREGEVSKA</sequence>
<feature type="compositionally biased region" description="Polar residues" evidence="1">
    <location>
        <begin position="52"/>
        <end position="66"/>
    </location>
</feature>
<feature type="region of interest" description="Disordered" evidence="1">
    <location>
        <begin position="503"/>
        <end position="552"/>
    </location>
</feature>
<evidence type="ECO:0000313" key="2">
    <source>
        <dbReference type="EMBL" id="KAF2648748.1"/>
    </source>
</evidence>